<feature type="region of interest" description="Disordered" evidence="1">
    <location>
        <begin position="164"/>
        <end position="183"/>
    </location>
</feature>
<organism evidence="3 4">
    <name type="scientific">Hibiscus sabdariffa</name>
    <name type="common">roselle</name>
    <dbReference type="NCBI Taxonomy" id="183260"/>
    <lineage>
        <taxon>Eukaryota</taxon>
        <taxon>Viridiplantae</taxon>
        <taxon>Streptophyta</taxon>
        <taxon>Embryophyta</taxon>
        <taxon>Tracheophyta</taxon>
        <taxon>Spermatophyta</taxon>
        <taxon>Magnoliopsida</taxon>
        <taxon>eudicotyledons</taxon>
        <taxon>Gunneridae</taxon>
        <taxon>Pentapetalae</taxon>
        <taxon>rosids</taxon>
        <taxon>malvids</taxon>
        <taxon>Malvales</taxon>
        <taxon>Malvaceae</taxon>
        <taxon>Malvoideae</taxon>
        <taxon>Hibiscus</taxon>
    </lineage>
</organism>
<accession>A0ABR2DGU5</accession>
<reference evidence="3 4" key="1">
    <citation type="journal article" date="2024" name="G3 (Bethesda)">
        <title>Genome assembly of Hibiscus sabdariffa L. provides insights into metabolisms of medicinal natural products.</title>
        <authorList>
            <person name="Kim T."/>
        </authorList>
    </citation>
    <scope>NUCLEOTIDE SEQUENCE [LARGE SCALE GENOMIC DNA]</scope>
    <source>
        <strain evidence="3">TK-2024</strain>
        <tissue evidence="3">Old leaves</tissue>
    </source>
</reference>
<name>A0ABR2DGU5_9ROSI</name>
<gene>
    <name evidence="3" type="ORF">V6N12_044279</name>
</gene>
<dbReference type="SMART" id="SM01083">
    <property type="entry name" value="Cir_N"/>
    <property type="match status" value="1"/>
</dbReference>
<sequence length="320" mass="36026">MGGHGGLNILPQKSWNVYNYENREKVRKDEEAAAKEEQLKREQARKRDAEYRLEQLRAARGLAPLNKDGGPEPAADEPAEVAESESKSGHINLFEGIKIFDPIKGSGKEEAAEKDGFKRKKLKKEEAAPKVVAPEDEKYRLGYGIAGKGVKLPWYLGKRNVDVEEGNGNSGSEKVQKDVGRKTGKKTIEELRAERLKREKERERTLLTERSKTNRALKDTRFSRRPEGDHPFAEAEQKLDFYGSMASNMNTLLHLEDLALPSVIVMTANMGCAECRKRVSQVISKITGSHFDGSERIHSGCKPQTSDYKGRLWDSWGNEK</sequence>
<protein>
    <recommendedName>
        <fullName evidence="2">CBF1-interacting co-repressor CIR N-terminal domain-containing protein</fullName>
    </recommendedName>
</protein>
<feature type="compositionally biased region" description="Basic and acidic residues" evidence="1">
    <location>
        <begin position="174"/>
        <end position="183"/>
    </location>
</feature>
<keyword evidence="4" id="KW-1185">Reference proteome</keyword>
<feature type="region of interest" description="Disordered" evidence="1">
    <location>
        <begin position="105"/>
        <end position="131"/>
    </location>
</feature>
<feature type="region of interest" description="Disordered" evidence="1">
    <location>
        <begin position="27"/>
        <end position="48"/>
    </location>
</feature>
<evidence type="ECO:0000256" key="1">
    <source>
        <dbReference type="SAM" id="MobiDB-lite"/>
    </source>
</evidence>
<feature type="compositionally biased region" description="Acidic residues" evidence="1">
    <location>
        <begin position="74"/>
        <end position="83"/>
    </location>
</feature>
<feature type="region of interest" description="Disordered" evidence="1">
    <location>
        <begin position="60"/>
        <end position="88"/>
    </location>
</feature>
<feature type="domain" description="CBF1-interacting co-repressor CIR N-terminal" evidence="2">
    <location>
        <begin position="14"/>
        <end position="50"/>
    </location>
</feature>
<evidence type="ECO:0000313" key="4">
    <source>
        <dbReference type="Proteomes" id="UP001472677"/>
    </source>
</evidence>
<evidence type="ECO:0000313" key="3">
    <source>
        <dbReference type="EMBL" id="KAK8538142.1"/>
    </source>
</evidence>
<dbReference type="EMBL" id="JBBPBM010000028">
    <property type="protein sequence ID" value="KAK8538142.1"/>
    <property type="molecule type" value="Genomic_DNA"/>
</dbReference>
<dbReference type="Proteomes" id="UP001472677">
    <property type="component" value="Unassembled WGS sequence"/>
</dbReference>
<comment type="caution">
    <text evidence="3">The sequence shown here is derived from an EMBL/GenBank/DDBJ whole genome shotgun (WGS) entry which is preliminary data.</text>
</comment>
<dbReference type="PANTHER" id="PTHR31861">
    <property type="entry name" value="OS10G0507500 PROTEIN"/>
    <property type="match status" value="1"/>
</dbReference>
<dbReference type="PANTHER" id="PTHR31861:SF15">
    <property type="entry name" value="DUF577 DOMAIN-CONTAINING PROTEIN"/>
    <property type="match status" value="1"/>
</dbReference>
<dbReference type="InterPro" id="IPR019339">
    <property type="entry name" value="CIR_N_dom"/>
</dbReference>
<proteinExistence type="predicted"/>
<feature type="compositionally biased region" description="Basic and acidic residues" evidence="1">
    <location>
        <begin position="106"/>
        <end position="116"/>
    </location>
</feature>
<evidence type="ECO:0000259" key="2">
    <source>
        <dbReference type="SMART" id="SM01083"/>
    </source>
</evidence>